<dbReference type="EMBL" id="CP042997">
    <property type="protein sequence ID" value="QEH33069.1"/>
    <property type="molecule type" value="Genomic_DNA"/>
</dbReference>
<dbReference type="KEGG" id="agv:OJF2_15650"/>
<keyword evidence="5" id="KW-1185">Reference proteome</keyword>
<organism evidence="4 5">
    <name type="scientific">Aquisphaera giovannonii</name>
    <dbReference type="NCBI Taxonomy" id="406548"/>
    <lineage>
        <taxon>Bacteria</taxon>
        <taxon>Pseudomonadati</taxon>
        <taxon>Planctomycetota</taxon>
        <taxon>Planctomycetia</taxon>
        <taxon>Isosphaerales</taxon>
        <taxon>Isosphaeraceae</taxon>
        <taxon>Aquisphaera</taxon>
    </lineage>
</organism>
<dbReference type="Proteomes" id="UP000324233">
    <property type="component" value="Chromosome"/>
</dbReference>
<name>A0A5B9VY42_9BACT</name>
<dbReference type="InterPro" id="IPR022655">
    <property type="entry name" value="DUF1553"/>
</dbReference>
<dbReference type="RefSeq" id="WP_246196429.1">
    <property type="nucleotide sequence ID" value="NZ_CP042997.1"/>
</dbReference>
<proteinExistence type="predicted"/>
<reference evidence="4 5" key="1">
    <citation type="submission" date="2019-08" db="EMBL/GenBank/DDBJ databases">
        <title>Deep-cultivation of Planctomycetes and their phenomic and genomic characterization uncovers novel biology.</title>
        <authorList>
            <person name="Wiegand S."/>
            <person name="Jogler M."/>
            <person name="Boedeker C."/>
            <person name="Pinto D."/>
            <person name="Vollmers J."/>
            <person name="Rivas-Marin E."/>
            <person name="Kohn T."/>
            <person name="Peeters S.H."/>
            <person name="Heuer A."/>
            <person name="Rast P."/>
            <person name="Oberbeckmann S."/>
            <person name="Bunk B."/>
            <person name="Jeske O."/>
            <person name="Meyerdierks A."/>
            <person name="Storesund J.E."/>
            <person name="Kallscheuer N."/>
            <person name="Luecker S."/>
            <person name="Lage O.M."/>
            <person name="Pohl T."/>
            <person name="Merkel B.J."/>
            <person name="Hornburger P."/>
            <person name="Mueller R.-W."/>
            <person name="Bruemmer F."/>
            <person name="Labrenz M."/>
            <person name="Spormann A.M."/>
            <person name="Op den Camp H."/>
            <person name="Overmann J."/>
            <person name="Amann R."/>
            <person name="Jetten M.S.M."/>
            <person name="Mascher T."/>
            <person name="Medema M.H."/>
            <person name="Devos D.P."/>
            <person name="Kaster A.-K."/>
            <person name="Ovreas L."/>
            <person name="Rohde M."/>
            <person name="Galperin M.Y."/>
            <person name="Jogler C."/>
        </authorList>
    </citation>
    <scope>NUCLEOTIDE SEQUENCE [LARGE SCALE GENOMIC DNA]</scope>
    <source>
        <strain evidence="4 5">OJF2</strain>
    </source>
</reference>
<dbReference type="InterPro" id="IPR011444">
    <property type="entry name" value="DUF1549"/>
</dbReference>
<sequence precursor="true">MTQIRMPIAGLLAAACLSLACPLGAASAAGPKPAGAPADIPAPAFAPAPERSPTAGLASLRVYPDAINLTTSRDRQSIVVQAAYADGITRDVTREATIAPANPSLLVRDGATFAPAADGETTLAISFGDRHASIPVKVALAKARNPLSFRLDVMPVFMRAGCNTGSCHGAARGKDGFRISLFGFDPAGDYHRLTREQVGRRINLAVPSDSTLLEKATGAVQHTGGKKIEPNGELYGTLLEWIEAGAPNDDVGKLPKVVGLDIYPSSGVLDGKGATQQMTARARYSDGTDRDVTRLAVFLTNNESSAAVSPDGLVTAGDRGEAFVMARFETFTVGSQFIVLPKGLKFEYPKEPEANYIDKLVADKLRKLRIAPSDLCDDATFLRRVTLDIVGLTPTVDEYSRFMASKDPNKRAKLIDELLERKEFSEIWVNKWAELLQIRSTITVSYKSMFLYYNWLVERVSKNMPMDQMVQELLGASGGTFKNAATNFYQTTTETLPLTESVAQVFMGMRIQCAQCHNHPFDRWTQDDYYSFAAFFSQIGRKQGEDYRELIIFNSGGGEVNHPVGGRVMAPKFLGGETPDVAGKDRRVVLAKWLASPQNPWFAASFANRVWAHFMGVGIVEPVDDFRVSNPATNPELLEALGRHFTDTKYDLKALVRDICNSRAYQRATQRNESNAQDDRNFAHALVRRIKAENLLDTISAVTETKDKFQGLPVGARAVQIADGQSSTYFLTTFGRATRETPCSCEVKMEPTLSQALHLINGDTVNAKIKQGGVITRLLAEKKSPQDSLKDLYLRSLCRLPSKEELDKLSPALAAGPNQKQALEDTFWALLNSREFLFNH</sequence>
<feature type="chain" id="PRO_5022676603" description="Bacterial Ig-like domain (Group 2)" evidence="1">
    <location>
        <begin position="29"/>
        <end position="840"/>
    </location>
</feature>
<protein>
    <recommendedName>
        <fullName evidence="6">Bacterial Ig-like domain (Group 2)</fullName>
    </recommendedName>
</protein>
<evidence type="ECO:0000256" key="1">
    <source>
        <dbReference type="SAM" id="SignalP"/>
    </source>
</evidence>
<keyword evidence="1" id="KW-0732">Signal</keyword>
<gene>
    <name evidence="4" type="ORF">OJF2_15650</name>
</gene>
<evidence type="ECO:0000313" key="5">
    <source>
        <dbReference type="Proteomes" id="UP000324233"/>
    </source>
</evidence>
<dbReference type="PANTHER" id="PTHR35889">
    <property type="entry name" value="CYCLOINULO-OLIGOSACCHARIDE FRUCTANOTRANSFERASE-RELATED"/>
    <property type="match status" value="1"/>
</dbReference>
<dbReference type="Gene3D" id="2.60.40.1080">
    <property type="match status" value="1"/>
</dbReference>
<accession>A0A5B9VY42</accession>
<dbReference type="Pfam" id="PF07583">
    <property type="entry name" value="PSCyt2"/>
    <property type="match status" value="1"/>
</dbReference>
<evidence type="ECO:0008006" key="6">
    <source>
        <dbReference type="Google" id="ProtNLM"/>
    </source>
</evidence>
<dbReference type="PROSITE" id="PS51257">
    <property type="entry name" value="PROKAR_LIPOPROTEIN"/>
    <property type="match status" value="1"/>
</dbReference>
<feature type="domain" description="DUF1553" evidence="3">
    <location>
        <begin position="586"/>
        <end position="810"/>
    </location>
</feature>
<dbReference type="PANTHER" id="PTHR35889:SF3">
    <property type="entry name" value="F-BOX DOMAIN-CONTAINING PROTEIN"/>
    <property type="match status" value="1"/>
</dbReference>
<evidence type="ECO:0000313" key="4">
    <source>
        <dbReference type="EMBL" id="QEH33069.1"/>
    </source>
</evidence>
<dbReference type="AlphaFoldDB" id="A0A5B9VY42"/>
<evidence type="ECO:0000259" key="3">
    <source>
        <dbReference type="Pfam" id="PF07587"/>
    </source>
</evidence>
<feature type="signal peptide" evidence="1">
    <location>
        <begin position="1"/>
        <end position="28"/>
    </location>
</feature>
<feature type="domain" description="DUF1549" evidence="2">
    <location>
        <begin position="357"/>
        <end position="539"/>
    </location>
</feature>
<evidence type="ECO:0000259" key="2">
    <source>
        <dbReference type="Pfam" id="PF07583"/>
    </source>
</evidence>
<dbReference type="Pfam" id="PF07587">
    <property type="entry name" value="PSD1"/>
    <property type="match status" value="1"/>
</dbReference>